<dbReference type="PANTHER" id="PTHR24093:SF434">
    <property type="entry name" value="CALCIUM-TRANSPORTING ATPASE 13, PLASMA MEMBRANE-TYPE-RELATED"/>
    <property type="match status" value="1"/>
</dbReference>
<keyword evidence="1" id="KW-0479">Metal-binding</keyword>
<dbReference type="Pfam" id="PF00689">
    <property type="entry name" value="Cation_ATPase_C"/>
    <property type="match status" value="1"/>
</dbReference>
<evidence type="ECO:0000259" key="4">
    <source>
        <dbReference type="Pfam" id="PF00689"/>
    </source>
</evidence>
<keyword evidence="3" id="KW-0472">Membrane</keyword>
<evidence type="ECO:0000313" key="5">
    <source>
        <dbReference type="EMBL" id="KAJ6771667.1"/>
    </source>
</evidence>
<evidence type="ECO:0000256" key="2">
    <source>
        <dbReference type="ARBA" id="ARBA00022842"/>
    </source>
</evidence>
<dbReference type="GO" id="GO:0005886">
    <property type="term" value="C:plasma membrane"/>
    <property type="evidence" value="ECO:0007669"/>
    <property type="project" value="TreeGrafter"/>
</dbReference>
<name>A0A9Q0WR72_9ROSI</name>
<keyword evidence="3" id="KW-0812">Transmembrane</keyword>
<proteinExistence type="predicted"/>
<dbReference type="GO" id="GO:0046872">
    <property type="term" value="F:metal ion binding"/>
    <property type="evidence" value="ECO:0007669"/>
    <property type="project" value="UniProtKB-KW"/>
</dbReference>
<dbReference type="InterPro" id="IPR006068">
    <property type="entry name" value="ATPase_P-typ_cation-transptr_C"/>
</dbReference>
<dbReference type="AlphaFoldDB" id="A0A9Q0WR72"/>
<organism evidence="5 6">
    <name type="scientific">Salix koriyanagi</name>
    <dbReference type="NCBI Taxonomy" id="2511006"/>
    <lineage>
        <taxon>Eukaryota</taxon>
        <taxon>Viridiplantae</taxon>
        <taxon>Streptophyta</taxon>
        <taxon>Embryophyta</taxon>
        <taxon>Tracheophyta</taxon>
        <taxon>Spermatophyta</taxon>
        <taxon>Magnoliopsida</taxon>
        <taxon>eudicotyledons</taxon>
        <taxon>Gunneridae</taxon>
        <taxon>Pentapetalae</taxon>
        <taxon>rosids</taxon>
        <taxon>fabids</taxon>
        <taxon>Malpighiales</taxon>
        <taxon>Salicaceae</taxon>
        <taxon>Saliceae</taxon>
        <taxon>Salix</taxon>
    </lineage>
</organism>
<feature type="domain" description="Cation-transporting P-type ATPase C-terminal" evidence="4">
    <location>
        <begin position="52"/>
        <end position="140"/>
    </location>
</feature>
<evidence type="ECO:0000313" key="6">
    <source>
        <dbReference type="Proteomes" id="UP001151752"/>
    </source>
</evidence>
<protein>
    <submittedName>
        <fullName evidence="5">CATION TRANSPORTING ATPASE</fullName>
    </submittedName>
</protein>
<accession>A0A9Q0WR72</accession>
<evidence type="ECO:0000256" key="1">
    <source>
        <dbReference type="ARBA" id="ARBA00022723"/>
    </source>
</evidence>
<reference evidence="5" key="2">
    <citation type="journal article" date="2023" name="Int. J. Mol. Sci.">
        <title>De Novo Assembly and Annotation of 11 Diverse Shrub Willow (Salix) Genomes Reveals Novel Gene Organization in Sex-Linked Regions.</title>
        <authorList>
            <person name="Hyden B."/>
            <person name="Feng K."/>
            <person name="Yates T.B."/>
            <person name="Jawdy S."/>
            <person name="Cereghino C."/>
            <person name="Smart L.B."/>
            <person name="Muchero W."/>
        </authorList>
    </citation>
    <scope>NUCLEOTIDE SEQUENCE</scope>
    <source>
        <tissue evidence="5">Shoot tip</tissue>
    </source>
</reference>
<dbReference type="Proteomes" id="UP001151752">
    <property type="component" value="Chromosome 10"/>
</dbReference>
<dbReference type="InterPro" id="IPR023298">
    <property type="entry name" value="ATPase_P-typ_TM_dom_sf"/>
</dbReference>
<evidence type="ECO:0000256" key="3">
    <source>
        <dbReference type="SAM" id="Phobius"/>
    </source>
</evidence>
<gene>
    <name evidence="5" type="ORF">OIU74_017997</name>
</gene>
<sequence length="156" mass="17715">MGIQGTEMAKESLDTVILDDNFASVATVLRWGRCVYNNIQKFIQFQLTVSVAALVINFVAAVSAVFNEFNARKLDEKNVFKGIHKNRLFLGIIGITILLQVLMVEFLKKFADTEKFNWGQWGACIGIAELSWPIGWVVKYMPVPENPIVIYLTWKK</sequence>
<dbReference type="Gene3D" id="1.20.1110.10">
    <property type="entry name" value="Calcium-transporting ATPase, transmembrane domain"/>
    <property type="match status" value="2"/>
</dbReference>
<feature type="transmembrane region" description="Helical" evidence="3">
    <location>
        <begin position="45"/>
        <end position="67"/>
    </location>
</feature>
<dbReference type="PANTHER" id="PTHR24093">
    <property type="entry name" value="CATION TRANSPORTING ATPASE"/>
    <property type="match status" value="1"/>
</dbReference>
<keyword evidence="2" id="KW-0460">Magnesium</keyword>
<dbReference type="SUPFAM" id="SSF81665">
    <property type="entry name" value="Calcium ATPase, transmembrane domain M"/>
    <property type="match status" value="1"/>
</dbReference>
<keyword evidence="6" id="KW-1185">Reference proteome</keyword>
<dbReference type="GO" id="GO:0005388">
    <property type="term" value="F:P-type calcium transporter activity"/>
    <property type="evidence" value="ECO:0007669"/>
    <property type="project" value="TreeGrafter"/>
</dbReference>
<feature type="transmembrane region" description="Helical" evidence="3">
    <location>
        <begin position="88"/>
        <end position="106"/>
    </location>
</feature>
<comment type="caution">
    <text evidence="5">The sequence shown here is derived from an EMBL/GenBank/DDBJ whole genome shotgun (WGS) entry which is preliminary data.</text>
</comment>
<keyword evidence="3" id="KW-1133">Transmembrane helix</keyword>
<dbReference type="EMBL" id="JAPFFM010000002">
    <property type="protein sequence ID" value="KAJ6771667.1"/>
    <property type="molecule type" value="Genomic_DNA"/>
</dbReference>
<reference evidence="5" key="1">
    <citation type="submission" date="2022-11" db="EMBL/GenBank/DDBJ databases">
        <authorList>
            <person name="Hyden B.L."/>
            <person name="Feng K."/>
            <person name="Yates T."/>
            <person name="Jawdy S."/>
            <person name="Smart L.B."/>
            <person name="Muchero W."/>
        </authorList>
    </citation>
    <scope>NUCLEOTIDE SEQUENCE</scope>
    <source>
        <tissue evidence="5">Shoot tip</tissue>
    </source>
</reference>